<reference evidence="2 3" key="1">
    <citation type="submission" date="2019-03" db="EMBL/GenBank/DDBJ databases">
        <title>Genomic Encyclopedia of Archaeal and Bacterial Type Strains, Phase II (KMG-II): from individual species to whole genera.</title>
        <authorList>
            <person name="Goeker M."/>
        </authorList>
    </citation>
    <scope>NUCLEOTIDE SEQUENCE [LARGE SCALE GENOMIC DNA]</scope>
    <source>
        <strain evidence="2 3">DSM 28353</strain>
    </source>
</reference>
<sequence>MNNLYTIKSSSFACVMRILGIFMVFILTSCPIKASIKHSSASQTSSGLTIKQSKIVTSSEVPCVLETKENVVKVGSSDIDFSPSVLLLAFLCFLFLGVSQNSSRVHLPRNHYSGSNNLFLFIRRFNL</sequence>
<keyword evidence="3" id="KW-1185">Reference proteome</keyword>
<keyword evidence="1" id="KW-0812">Transmembrane</keyword>
<name>A0A4R6WTZ3_9SPHI</name>
<evidence type="ECO:0000256" key="1">
    <source>
        <dbReference type="SAM" id="Phobius"/>
    </source>
</evidence>
<dbReference type="AlphaFoldDB" id="A0A4R6WTZ3"/>
<dbReference type="RefSeq" id="WP_133584011.1">
    <property type="nucleotide sequence ID" value="NZ_SNYV01000011.1"/>
</dbReference>
<proteinExistence type="predicted"/>
<dbReference type="Proteomes" id="UP000295292">
    <property type="component" value="Unassembled WGS sequence"/>
</dbReference>
<keyword evidence="1" id="KW-0472">Membrane</keyword>
<feature type="transmembrane region" description="Helical" evidence="1">
    <location>
        <begin position="81"/>
        <end position="99"/>
    </location>
</feature>
<evidence type="ECO:0000313" key="3">
    <source>
        <dbReference type="Proteomes" id="UP000295292"/>
    </source>
</evidence>
<dbReference type="OrthoDB" id="713575at2"/>
<feature type="transmembrane region" description="Helical" evidence="1">
    <location>
        <begin position="12"/>
        <end position="36"/>
    </location>
</feature>
<gene>
    <name evidence="2" type="ORF">CLV99_1733</name>
</gene>
<organism evidence="2 3">
    <name type="scientific">Sphingobacterium yanglingense</name>
    <dbReference type="NCBI Taxonomy" id="1437280"/>
    <lineage>
        <taxon>Bacteria</taxon>
        <taxon>Pseudomonadati</taxon>
        <taxon>Bacteroidota</taxon>
        <taxon>Sphingobacteriia</taxon>
        <taxon>Sphingobacteriales</taxon>
        <taxon>Sphingobacteriaceae</taxon>
        <taxon>Sphingobacterium</taxon>
    </lineage>
</organism>
<keyword evidence="1" id="KW-1133">Transmembrane helix</keyword>
<accession>A0A4R6WTZ3</accession>
<protein>
    <submittedName>
        <fullName evidence="2">Uncharacterized protein</fullName>
    </submittedName>
</protein>
<dbReference type="EMBL" id="SNYV01000011">
    <property type="protein sequence ID" value="TDQ80276.1"/>
    <property type="molecule type" value="Genomic_DNA"/>
</dbReference>
<comment type="caution">
    <text evidence="2">The sequence shown here is derived from an EMBL/GenBank/DDBJ whole genome shotgun (WGS) entry which is preliminary data.</text>
</comment>
<evidence type="ECO:0000313" key="2">
    <source>
        <dbReference type="EMBL" id="TDQ80276.1"/>
    </source>
</evidence>